<evidence type="ECO:0000256" key="2">
    <source>
        <dbReference type="ARBA" id="ARBA00022801"/>
    </source>
</evidence>
<keyword evidence="3" id="KW-0442">Lipid degradation</keyword>
<dbReference type="GO" id="GO:0016788">
    <property type="term" value="F:hydrolase activity, acting on ester bonds"/>
    <property type="evidence" value="ECO:0007669"/>
    <property type="project" value="InterPro"/>
</dbReference>
<dbReference type="InterPro" id="IPR035669">
    <property type="entry name" value="SGNH_plant_lipase-like"/>
</dbReference>
<keyword evidence="2" id="KW-0378">Hydrolase</keyword>
<dbReference type="InterPro" id="IPR036514">
    <property type="entry name" value="SGNH_hydro_sf"/>
</dbReference>
<dbReference type="Pfam" id="PF00657">
    <property type="entry name" value="Lipase_GDSL"/>
    <property type="match status" value="1"/>
</dbReference>
<comment type="similarity">
    <text evidence="1">Belongs to the 'GDSL' lipolytic enzyme family.</text>
</comment>
<dbReference type="Proteomes" id="UP000095767">
    <property type="component" value="Unassembled WGS sequence"/>
</dbReference>
<dbReference type="GO" id="GO:0016042">
    <property type="term" value="P:lipid catabolic process"/>
    <property type="evidence" value="ECO:0007669"/>
    <property type="project" value="UniProtKB-KW"/>
</dbReference>
<accession>A0A1E5VKE1</accession>
<dbReference type="AlphaFoldDB" id="A0A1E5VKE1"/>
<protein>
    <submittedName>
        <fullName evidence="5">GDSL esterase/lipase</fullName>
    </submittedName>
</protein>
<keyword evidence="3" id="KW-0443">Lipid metabolism</keyword>
<evidence type="ECO:0000313" key="5">
    <source>
        <dbReference type="EMBL" id="OEL25576.1"/>
    </source>
</evidence>
<dbReference type="InterPro" id="IPR051058">
    <property type="entry name" value="GDSL_Est/Lipase"/>
</dbReference>
<dbReference type="CDD" id="cd01837">
    <property type="entry name" value="SGNH_plant_lipase_like"/>
    <property type="match status" value="1"/>
</dbReference>
<evidence type="ECO:0000256" key="1">
    <source>
        <dbReference type="ARBA" id="ARBA00008668"/>
    </source>
</evidence>
<organism evidence="5 6">
    <name type="scientific">Dichanthelium oligosanthes</name>
    <dbReference type="NCBI Taxonomy" id="888268"/>
    <lineage>
        <taxon>Eukaryota</taxon>
        <taxon>Viridiplantae</taxon>
        <taxon>Streptophyta</taxon>
        <taxon>Embryophyta</taxon>
        <taxon>Tracheophyta</taxon>
        <taxon>Spermatophyta</taxon>
        <taxon>Magnoliopsida</taxon>
        <taxon>Liliopsida</taxon>
        <taxon>Poales</taxon>
        <taxon>Poaceae</taxon>
        <taxon>PACMAD clade</taxon>
        <taxon>Panicoideae</taxon>
        <taxon>Panicodae</taxon>
        <taxon>Paniceae</taxon>
        <taxon>Dichantheliinae</taxon>
        <taxon>Dichanthelium</taxon>
    </lineage>
</organism>
<feature type="signal peptide" evidence="4">
    <location>
        <begin position="1"/>
        <end position="18"/>
    </location>
</feature>
<dbReference type="InterPro" id="IPR001087">
    <property type="entry name" value="GDSL"/>
</dbReference>
<reference evidence="5 6" key="1">
    <citation type="submission" date="2016-09" db="EMBL/GenBank/DDBJ databases">
        <title>The draft genome of Dichanthelium oligosanthes: A C3 panicoid grass species.</title>
        <authorList>
            <person name="Studer A.J."/>
            <person name="Schnable J.C."/>
            <person name="Brutnell T.P."/>
        </authorList>
    </citation>
    <scope>NUCLEOTIDE SEQUENCE [LARGE SCALE GENOMIC DNA]</scope>
    <source>
        <strain evidence="6">cv. Kellogg 1175</strain>
        <tissue evidence="5">Leaf</tissue>
    </source>
</reference>
<dbReference type="EMBL" id="LWDX02036981">
    <property type="protein sequence ID" value="OEL25576.1"/>
    <property type="molecule type" value="Genomic_DNA"/>
</dbReference>
<dbReference type="STRING" id="888268.A0A1E5VKE1"/>
<name>A0A1E5VKE1_9POAL</name>
<sequence>MVGYTSATVLCLLVVSSSVQVMVAAAAAGAARPPAMFVFGDSTLDVGNNNFLPGPDVPRANKPYYGIDFPGSVPTGRFSNGYNIADYLAKHMGFALSPAPYLSLAPSTSRLVQAAVGAGVSYASGGAGVLDSTVSISSILTLKIKFEFESLSCIQIVEQHLNNYICELTQNAGNNIPLSKQLQYFKFTKSQMVAKLGSRAANLLLAKSVFLFSVGSNDLFVFATAEPKRNKSAAGQQRDVAALYASLVSGYSAAVEELHALGARKFAVINVGLLGCVPAARLHSATGECADGLNQLASGLNDALASLVAGLASRLPGFAYSLADYYGLSEATFDDPGAVGYTDITGACCGGGRLGAEADCLPNATVCSDRDQHAFWDAVHPSQRGAMLTAQNFYNSRPGRYTAPIDFKHLAQTSL</sequence>
<comment type="caution">
    <text evidence="5">The sequence shown here is derived from an EMBL/GenBank/DDBJ whole genome shotgun (WGS) entry which is preliminary data.</text>
</comment>
<evidence type="ECO:0000313" key="6">
    <source>
        <dbReference type="Proteomes" id="UP000095767"/>
    </source>
</evidence>
<evidence type="ECO:0000256" key="3">
    <source>
        <dbReference type="ARBA" id="ARBA00022963"/>
    </source>
</evidence>
<gene>
    <name evidence="5" type="ORF">BAE44_0013405</name>
</gene>
<dbReference type="PANTHER" id="PTHR45648:SF67">
    <property type="entry name" value="GDSL ESTERASE_LIPASE"/>
    <property type="match status" value="1"/>
</dbReference>
<keyword evidence="6" id="KW-1185">Reference proteome</keyword>
<feature type="chain" id="PRO_5009188246" evidence="4">
    <location>
        <begin position="19"/>
        <end position="415"/>
    </location>
</feature>
<proteinExistence type="inferred from homology"/>
<dbReference type="Gene3D" id="3.40.50.1110">
    <property type="entry name" value="SGNH hydrolase"/>
    <property type="match status" value="1"/>
</dbReference>
<dbReference type="PANTHER" id="PTHR45648">
    <property type="entry name" value="GDSL LIPASE/ACYLHYDROLASE FAMILY PROTEIN (AFU_ORTHOLOGUE AFUA_4G14700)"/>
    <property type="match status" value="1"/>
</dbReference>
<evidence type="ECO:0000256" key="4">
    <source>
        <dbReference type="SAM" id="SignalP"/>
    </source>
</evidence>
<keyword evidence="4" id="KW-0732">Signal</keyword>
<dbReference type="OrthoDB" id="1600564at2759"/>